<dbReference type="EMBL" id="CM000761">
    <property type="protein sequence ID" value="OQU89782.1"/>
    <property type="molecule type" value="Genomic_DNA"/>
</dbReference>
<keyword evidence="2" id="KW-1185">Reference proteome</keyword>
<evidence type="ECO:0000313" key="2">
    <source>
        <dbReference type="Proteomes" id="UP000000768"/>
    </source>
</evidence>
<dbReference type="InParanoid" id="A0A1W0W5Y1"/>
<reference evidence="1 2" key="1">
    <citation type="journal article" date="2009" name="Nature">
        <title>The Sorghum bicolor genome and the diversification of grasses.</title>
        <authorList>
            <person name="Paterson A.H."/>
            <person name="Bowers J.E."/>
            <person name="Bruggmann R."/>
            <person name="Dubchak I."/>
            <person name="Grimwood J."/>
            <person name="Gundlach H."/>
            <person name="Haberer G."/>
            <person name="Hellsten U."/>
            <person name="Mitros T."/>
            <person name="Poliakov A."/>
            <person name="Schmutz J."/>
            <person name="Spannagl M."/>
            <person name="Tang H."/>
            <person name="Wang X."/>
            <person name="Wicker T."/>
            <person name="Bharti A.K."/>
            <person name="Chapman J."/>
            <person name="Feltus F.A."/>
            <person name="Gowik U."/>
            <person name="Grigoriev I.V."/>
            <person name="Lyons E."/>
            <person name="Maher C.A."/>
            <person name="Martis M."/>
            <person name="Narechania A."/>
            <person name="Otillar R.P."/>
            <person name="Penning B.W."/>
            <person name="Salamov A.A."/>
            <person name="Wang Y."/>
            <person name="Zhang L."/>
            <person name="Carpita N.C."/>
            <person name="Freeling M."/>
            <person name="Gingle A.R."/>
            <person name="Hash C.T."/>
            <person name="Keller B."/>
            <person name="Klein P."/>
            <person name="Kresovich S."/>
            <person name="McCann M.C."/>
            <person name="Ming R."/>
            <person name="Peterson D.G."/>
            <person name="Mehboob-ur-Rahman"/>
            <person name="Ware D."/>
            <person name="Westhoff P."/>
            <person name="Mayer K.F."/>
            <person name="Messing J."/>
            <person name="Rokhsar D.S."/>
        </authorList>
    </citation>
    <scope>NUCLEOTIDE SEQUENCE [LARGE SCALE GENOMIC DNA]</scope>
    <source>
        <strain evidence="2">cv. BTx623</strain>
    </source>
</reference>
<gene>
    <name evidence="1" type="ORF">SORBI_3002G266500</name>
</gene>
<accession>A0A1W0W5Y1</accession>
<proteinExistence type="predicted"/>
<dbReference type="STRING" id="4558.A0A1W0W5Y1"/>
<dbReference type="Gramene" id="OQU89782">
    <property type="protein sequence ID" value="OQU89782"/>
    <property type="gene ID" value="SORBI_3002G266500"/>
</dbReference>
<reference evidence="2" key="2">
    <citation type="journal article" date="2018" name="Plant J.">
        <title>The Sorghum bicolor reference genome: improved assembly, gene annotations, a transcriptome atlas, and signatures of genome organization.</title>
        <authorList>
            <person name="McCormick R.F."/>
            <person name="Truong S.K."/>
            <person name="Sreedasyam A."/>
            <person name="Jenkins J."/>
            <person name="Shu S."/>
            <person name="Sims D."/>
            <person name="Kennedy M."/>
            <person name="Amirebrahimi M."/>
            <person name="Weers B.D."/>
            <person name="McKinley B."/>
            <person name="Mattison A."/>
            <person name="Morishige D.T."/>
            <person name="Grimwood J."/>
            <person name="Schmutz J."/>
            <person name="Mullet J.E."/>
        </authorList>
    </citation>
    <scope>NUCLEOTIDE SEQUENCE [LARGE SCALE GENOMIC DNA]</scope>
    <source>
        <strain evidence="2">cv. BTx623</strain>
    </source>
</reference>
<evidence type="ECO:0000313" key="1">
    <source>
        <dbReference type="EMBL" id="OQU89782.1"/>
    </source>
</evidence>
<protein>
    <submittedName>
        <fullName evidence="1">Uncharacterized protein</fullName>
    </submittedName>
</protein>
<sequence>MSTLDEPPQPTSPAYYYPTSPAAYYPPSPPAYYYHTSPVYSPPLSSPGSSARWYSPPPSAPPVYCAVPVYAPTSPGYSPDEWWGDHTTSPSSPGSPVYCNTRTSRPIHGNRSTTTASSCITGPAGYCATREFNDQACPALLVSPAYDSPTSPGHFPEEFNDVWGDITLAADKVQTPASLEYCYCCSTTLQDCCCQASDDAALAP</sequence>
<name>A0A1W0W5Y1_SORBI</name>
<dbReference type="AlphaFoldDB" id="A0A1W0W5Y1"/>
<dbReference type="Proteomes" id="UP000000768">
    <property type="component" value="Chromosome 2"/>
</dbReference>
<organism evidence="1 2">
    <name type="scientific">Sorghum bicolor</name>
    <name type="common">Sorghum</name>
    <name type="synonym">Sorghum vulgare</name>
    <dbReference type="NCBI Taxonomy" id="4558"/>
    <lineage>
        <taxon>Eukaryota</taxon>
        <taxon>Viridiplantae</taxon>
        <taxon>Streptophyta</taxon>
        <taxon>Embryophyta</taxon>
        <taxon>Tracheophyta</taxon>
        <taxon>Spermatophyta</taxon>
        <taxon>Magnoliopsida</taxon>
        <taxon>Liliopsida</taxon>
        <taxon>Poales</taxon>
        <taxon>Poaceae</taxon>
        <taxon>PACMAD clade</taxon>
        <taxon>Panicoideae</taxon>
        <taxon>Andropogonodae</taxon>
        <taxon>Andropogoneae</taxon>
        <taxon>Sorghinae</taxon>
        <taxon>Sorghum</taxon>
    </lineage>
</organism>